<proteinExistence type="predicted"/>
<dbReference type="EMBL" id="VXRG01000083">
    <property type="protein sequence ID" value="MXY93742.1"/>
    <property type="molecule type" value="Genomic_DNA"/>
</dbReference>
<reference evidence="1" key="1">
    <citation type="submission" date="2019-09" db="EMBL/GenBank/DDBJ databases">
        <title>Characterisation of the sponge microbiome using genome-centric metagenomics.</title>
        <authorList>
            <person name="Engelberts J.P."/>
            <person name="Robbins S.J."/>
            <person name="De Goeij J.M."/>
            <person name="Aranda M."/>
            <person name="Bell S.C."/>
            <person name="Webster N.S."/>
        </authorList>
    </citation>
    <scope>NUCLEOTIDE SEQUENCE</scope>
    <source>
        <strain evidence="1">SB0664_bin_27</strain>
    </source>
</reference>
<name>A0A6B0YVH3_9CHLR</name>
<dbReference type="Gene3D" id="2.60.120.620">
    <property type="entry name" value="q2cbj1_9rhob like domain"/>
    <property type="match status" value="1"/>
</dbReference>
<dbReference type="AlphaFoldDB" id="A0A6B0YVH3"/>
<protein>
    <submittedName>
        <fullName evidence="1">Phytanoyl-CoA dioxygenase family protein</fullName>
    </submittedName>
</protein>
<keyword evidence="1" id="KW-0223">Dioxygenase</keyword>
<accession>A0A6B0YVH3</accession>
<evidence type="ECO:0000313" key="1">
    <source>
        <dbReference type="EMBL" id="MXY93742.1"/>
    </source>
</evidence>
<gene>
    <name evidence="1" type="ORF">F4Y42_09865</name>
</gene>
<comment type="caution">
    <text evidence="1">The sequence shown here is derived from an EMBL/GenBank/DDBJ whole genome shotgun (WGS) entry which is preliminary data.</text>
</comment>
<organism evidence="1">
    <name type="scientific">Caldilineaceae bacterium SB0664_bin_27</name>
    <dbReference type="NCBI Taxonomy" id="2605260"/>
    <lineage>
        <taxon>Bacteria</taxon>
        <taxon>Bacillati</taxon>
        <taxon>Chloroflexota</taxon>
        <taxon>Caldilineae</taxon>
        <taxon>Caldilineales</taxon>
        <taxon>Caldilineaceae</taxon>
    </lineage>
</organism>
<dbReference type="SUPFAM" id="SSF51197">
    <property type="entry name" value="Clavaminate synthase-like"/>
    <property type="match status" value="1"/>
</dbReference>
<keyword evidence="1" id="KW-0560">Oxidoreductase</keyword>
<sequence length="296" mass="33127">MPDQQLGDNTPYIFAHSLGQQLDLSAQEFPSANADGLPVVDLTPEQKYCFDKNGWLLIPGVLSEEDAREMRDFGLQLQHDPESIPEHERSPLGGPLTKLSDHPVVVGFMNEFVAFPPLSRSNCYGFRMESCSLFYREAGEGNFGPHNGSGFFRFPGDTHFYHSVPGKSHAGLTRVVWELNPVREGDGTLLVTGSHKTAYPAPDSIHDQHSPIWDDYTCPAGSVLFFTESLTHSARPWTNREIPRVAIFSCYNTVDSKWHDWDPNPDLVASMPPLRRTLFRPVRAANNLDDGSHYSV</sequence>
<dbReference type="GO" id="GO:0051213">
    <property type="term" value="F:dioxygenase activity"/>
    <property type="evidence" value="ECO:0007669"/>
    <property type="project" value="UniProtKB-KW"/>
</dbReference>